<dbReference type="InterPro" id="IPR026870">
    <property type="entry name" value="Zinc_ribbon_dom"/>
</dbReference>
<feature type="transmembrane region" description="Helical" evidence="1">
    <location>
        <begin position="114"/>
        <end position="134"/>
    </location>
</feature>
<reference evidence="5" key="1">
    <citation type="submission" date="2016-10" db="EMBL/GenBank/DDBJ databases">
        <authorList>
            <person name="Varghese N."/>
            <person name="Submissions S."/>
        </authorList>
    </citation>
    <scope>NUCLEOTIDE SEQUENCE [LARGE SCALE GENOMIC DNA]</scope>
    <source>
        <strain evidence="5">XBD2006</strain>
    </source>
</reference>
<keyword evidence="1" id="KW-0472">Membrane</keyword>
<evidence type="ECO:0000259" key="2">
    <source>
        <dbReference type="Pfam" id="PF13240"/>
    </source>
</evidence>
<keyword evidence="1" id="KW-0812">Transmembrane</keyword>
<organism evidence="4 5">
    <name type="scientific">Butyrivibrio hungatei</name>
    <dbReference type="NCBI Taxonomy" id="185008"/>
    <lineage>
        <taxon>Bacteria</taxon>
        <taxon>Bacillati</taxon>
        <taxon>Bacillota</taxon>
        <taxon>Clostridia</taxon>
        <taxon>Lachnospirales</taxon>
        <taxon>Lachnospiraceae</taxon>
        <taxon>Butyrivibrio</taxon>
    </lineage>
</organism>
<dbReference type="AlphaFoldDB" id="A0A1G5BUW1"/>
<feature type="transmembrane region" description="Helical" evidence="1">
    <location>
        <begin position="74"/>
        <end position="93"/>
    </location>
</feature>
<keyword evidence="5" id="KW-1185">Reference proteome</keyword>
<dbReference type="EMBL" id="FMUR01000005">
    <property type="protein sequence ID" value="SCX93730.1"/>
    <property type="molecule type" value="Genomic_DNA"/>
</dbReference>
<dbReference type="Pfam" id="PF13240">
    <property type="entry name" value="Zn_Ribbon_1"/>
    <property type="match status" value="1"/>
</dbReference>
<name>A0A1G5BUW1_9FIRM</name>
<evidence type="ECO:0000313" key="4">
    <source>
        <dbReference type="EMBL" id="SCX93730.1"/>
    </source>
</evidence>
<dbReference type="OrthoDB" id="192868at2"/>
<feature type="transmembrane region" description="Helical" evidence="1">
    <location>
        <begin position="158"/>
        <end position="181"/>
    </location>
</feature>
<dbReference type="InterPro" id="IPR025328">
    <property type="entry name" value="DUF4234"/>
</dbReference>
<evidence type="ECO:0000313" key="5">
    <source>
        <dbReference type="Proteomes" id="UP000183047"/>
    </source>
</evidence>
<evidence type="ECO:0000256" key="1">
    <source>
        <dbReference type="SAM" id="Phobius"/>
    </source>
</evidence>
<keyword evidence="1" id="KW-1133">Transmembrane helix</keyword>
<protein>
    <submittedName>
        <fullName evidence="4">Zinc-ribbon domain-containing protein</fullName>
    </submittedName>
</protein>
<dbReference type="RefSeq" id="WP_074461570.1">
    <property type="nucleotide sequence ID" value="NZ_FMUR01000005.1"/>
</dbReference>
<evidence type="ECO:0000259" key="3">
    <source>
        <dbReference type="Pfam" id="PF14018"/>
    </source>
</evidence>
<dbReference type="Proteomes" id="UP000183047">
    <property type="component" value="Unassembled WGS sequence"/>
</dbReference>
<dbReference type="Pfam" id="PF14018">
    <property type="entry name" value="DUF4234"/>
    <property type="match status" value="1"/>
</dbReference>
<sequence>MFCKNCGNEIPEGSKVCPACGTTVESMASDFANTSGQTYNAAGQEVSNTYVGDSFNGNNQSYIGAVPLKTDRSLLIYILLSLVTCGIYSLFFIHSLAKDVNVACAGDGKETAGLLKLILLSIVTCGIYGVYWYYSLGDRLHENGPRYGVNITETGTTILLWILIGLLFACAGSFVAMYFIIKNTNAICESYNRMNGIA</sequence>
<accession>A0A1G5BUW1</accession>
<proteinExistence type="predicted"/>
<feature type="domain" description="Zinc-ribbon" evidence="2">
    <location>
        <begin position="2"/>
        <end position="23"/>
    </location>
</feature>
<feature type="domain" description="DUF4234" evidence="3">
    <location>
        <begin position="72"/>
        <end position="142"/>
    </location>
</feature>
<gene>
    <name evidence="4" type="ORF">SAMN02910451_00817</name>
</gene>